<dbReference type="Gene3D" id="3.30.559.10">
    <property type="entry name" value="Chloramphenicol acetyltransferase-like domain"/>
    <property type="match status" value="1"/>
</dbReference>
<dbReference type="Gene3D" id="3.30.559.30">
    <property type="entry name" value="Nonribosomal peptide synthetase, condensation domain"/>
    <property type="match status" value="1"/>
</dbReference>
<dbReference type="SUPFAM" id="SSF52777">
    <property type="entry name" value="CoA-dependent acyltransferases"/>
    <property type="match status" value="2"/>
</dbReference>
<dbReference type="Proteomes" id="UP001596380">
    <property type="component" value="Unassembled WGS sequence"/>
</dbReference>
<feature type="region of interest" description="Disordered" evidence="1">
    <location>
        <begin position="560"/>
        <end position="604"/>
    </location>
</feature>
<feature type="compositionally biased region" description="Basic and acidic residues" evidence="1">
    <location>
        <begin position="179"/>
        <end position="192"/>
    </location>
</feature>
<dbReference type="RefSeq" id="WP_378063270.1">
    <property type="nucleotide sequence ID" value="NZ_JBHSXS010000006.1"/>
</dbReference>
<dbReference type="EMBL" id="JBHSXS010000006">
    <property type="protein sequence ID" value="MFC6880898.1"/>
    <property type="molecule type" value="Genomic_DNA"/>
</dbReference>
<reference evidence="4" key="1">
    <citation type="journal article" date="2019" name="Int. J. Syst. Evol. Microbiol.">
        <title>The Global Catalogue of Microorganisms (GCM) 10K type strain sequencing project: providing services to taxonomists for standard genome sequencing and annotation.</title>
        <authorList>
            <consortium name="The Broad Institute Genomics Platform"/>
            <consortium name="The Broad Institute Genome Sequencing Center for Infectious Disease"/>
            <person name="Wu L."/>
            <person name="Ma J."/>
        </authorList>
    </citation>
    <scope>NUCLEOTIDE SEQUENCE [LARGE SCALE GENOMIC DNA]</scope>
    <source>
        <strain evidence="4">JCM 3369</strain>
    </source>
</reference>
<dbReference type="PANTHER" id="PTHR45527:SF1">
    <property type="entry name" value="FATTY ACID SYNTHASE"/>
    <property type="match status" value="1"/>
</dbReference>
<feature type="compositionally biased region" description="Basic and acidic residues" evidence="1">
    <location>
        <begin position="375"/>
        <end position="386"/>
    </location>
</feature>
<gene>
    <name evidence="3" type="ORF">ACFQKB_14110</name>
</gene>
<name>A0ABW2CJL6_9ACTN</name>
<comment type="caution">
    <text evidence="3">The sequence shown here is derived from an EMBL/GenBank/DDBJ whole genome shotgun (WGS) entry which is preliminary data.</text>
</comment>
<evidence type="ECO:0000313" key="3">
    <source>
        <dbReference type="EMBL" id="MFC6880898.1"/>
    </source>
</evidence>
<keyword evidence="4" id="KW-1185">Reference proteome</keyword>
<evidence type="ECO:0000259" key="2">
    <source>
        <dbReference type="Pfam" id="PF00668"/>
    </source>
</evidence>
<feature type="region of interest" description="Disordered" evidence="1">
    <location>
        <begin position="367"/>
        <end position="388"/>
    </location>
</feature>
<dbReference type="PANTHER" id="PTHR45527">
    <property type="entry name" value="NONRIBOSOMAL PEPTIDE SYNTHETASE"/>
    <property type="match status" value="1"/>
</dbReference>
<dbReference type="InterPro" id="IPR023213">
    <property type="entry name" value="CAT-like_dom_sf"/>
</dbReference>
<dbReference type="Pfam" id="PF00668">
    <property type="entry name" value="Condensation"/>
    <property type="match status" value="1"/>
</dbReference>
<feature type="compositionally biased region" description="Basic and acidic residues" evidence="1">
    <location>
        <begin position="577"/>
        <end position="594"/>
    </location>
</feature>
<accession>A0ABW2CJL6</accession>
<dbReference type="InterPro" id="IPR001242">
    <property type="entry name" value="Condensation_dom"/>
</dbReference>
<organism evidence="3 4">
    <name type="scientific">Actinomadura yumaensis</name>
    <dbReference type="NCBI Taxonomy" id="111807"/>
    <lineage>
        <taxon>Bacteria</taxon>
        <taxon>Bacillati</taxon>
        <taxon>Actinomycetota</taxon>
        <taxon>Actinomycetes</taxon>
        <taxon>Streptosporangiales</taxon>
        <taxon>Thermomonosporaceae</taxon>
        <taxon>Actinomadura</taxon>
    </lineage>
</organism>
<evidence type="ECO:0000256" key="1">
    <source>
        <dbReference type="SAM" id="MobiDB-lite"/>
    </source>
</evidence>
<feature type="domain" description="Condensation" evidence="2">
    <location>
        <begin position="54"/>
        <end position="360"/>
    </location>
</feature>
<feature type="region of interest" description="Disordered" evidence="1">
    <location>
        <begin position="175"/>
        <end position="197"/>
    </location>
</feature>
<protein>
    <submittedName>
        <fullName evidence="3">Condensation domain-containing protein</fullName>
    </submittedName>
</protein>
<sequence length="677" mass="73510">MGPRARTAPLTWGQLSPWRLDAANAVAAPELLNRNNLSYHWSLPEPVTERACLRAIERLTARHEALRTSYPTSASTGEPYQSIQDEAGPCVEVADGKALVAEFGSVAAYVERTGELPFDIGARPPVRFTVVRADDGRVRELCFFVHHIVVDDWGVQFLWDDLTSLLASDAAARTRGNARRVEQPSDRARYESSAEGGARNARSLRHWDATLERCPPTPLPFCRVPFPEGENCTAELTSHVLGPALARLSRRARVPESHLCLALTALLYTAYTRTSGCVVHCLVSNRFTAPPSASCAFQIVPVALEPGAAGDLRELLERTRDEARALMLHGRYDLIERLALVLRKQAETSRNLFHRVEFNYVVPSRNTAGPPGVPKAERGATPRRAAEAAPATRFRWALSQEDPLPDLFSIRFVNHKAEGVVDVRLGTNTAVADRTRCRELLDWLETAVLDLASGTRSLDAAGLASLSESVPRIELPPDAVPARYQGRPVDLAAVGRGLASAAPSASAIEVLCDRAPSGEERLVACLADDPDEAAVRAVRRGMLAAMEADPSVVMPDRFIVRRRPPRDPGRLDAWTAADREGDSGEGDGRDRYDGTGRTGPPRPARTAAERALSDAVAQGCGETAVDLARSYPECSGDLGKAGEVVRLVRERGFTGLTHLDLATLTPLAELAAAMRRI</sequence>
<proteinExistence type="predicted"/>
<evidence type="ECO:0000313" key="4">
    <source>
        <dbReference type="Proteomes" id="UP001596380"/>
    </source>
</evidence>